<reference evidence="2 3" key="1">
    <citation type="submission" date="2019-06" db="EMBL/GenBank/DDBJ databases">
        <authorList>
            <person name="Palmer J.M."/>
        </authorList>
    </citation>
    <scope>NUCLEOTIDE SEQUENCE [LARGE SCALE GENOMIC DNA]</scope>
    <source>
        <strain evidence="2 3">TWF102</strain>
    </source>
</reference>
<organism evidence="2 3">
    <name type="scientific">Orbilia oligospora</name>
    <name type="common">Nematode-trapping fungus</name>
    <name type="synonym">Arthrobotrys oligospora</name>
    <dbReference type="NCBI Taxonomy" id="2813651"/>
    <lineage>
        <taxon>Eukaryota</taxon>
        <taxon>Fungi</taxon>
        <taxon>Dikarya</taxon>
        <taxon>Ascomycota</taxon>
        <taxon>Pezizomycotina</taxon>
        <taxon>Orbiliomycetes</taxon>
        <taxon>Orbiliales</taxon>
        <taxon>Orbiliaceae</taxon>
        <taxon>Orbilia</taxon>
    </lineage>
</organism>
<gene>
    <name evidence="2" type="ORF">TWF102_010004</name>
</gene>
<dbReference type="InterPro" id="IPR001810">
    <property type="entry name" value="F-box_dom"/>
</dbReference>
<sequence length="286" mass="33024">MASFERIPVELQAHILSFIPPWQLSAPRRVCTHWNELIRSQLHKINYSILEHRGATSGIHWLLYNNYHCDPNCQTCFEKYENDKERYPTLSSATFKRVYLVGTLDSNARICGYQVWIEKCSSTPRLSPPNIDDFKVIRFAQNEFSKFNIMREPVLRPKMGDTSVDISCQDAPILGIRYFICFPHCTTNFTRNPTSVRRPPTITIASYMTLKSAVESIWVSLKRLCFRYARNNVRTVHRVRLSIAEAYTDKGTQPILRVDLDAEGACCDEITREQGGVSNSVFSSRW</sequence>
<name>A0A7C8JR55_ORBOL</name>
<dbReference type="SUPFAM" id="SSF81383">
    <property type="entry name" value="F-box domain"/>
    <property type="match status" value="1"/>
</dbReference>
<dbReference type="SMART" id="SM00256">
    <property type="entry name" value="FBOX"/>
    <property type="match status" value="1"/>
</dbReference>
<dbReference type="PROSITE" id="PS50181">
    <property type="entry name" value="FBOX"/>
    <property type="match status" value="1"/>
</dbReference>
<dbReference type="InterPro" id="IPR036047">
    <property type="entry name" value="F-box-like_dom_sf"/>
</dbReference>
<dbReference type="AlphaFoldDB" id="A0A7C8JR55"/>
<evidence type="ECO:0000259" key="1">
    <source>
        <dbReference type="PROSITE" id="PS50181"/>
    </source>
</evidence>
<dbReference type="Proteomes" id="UP000475325">
    <property type="component" value="Unassembled WGS sequence"/>
</dbReference>
<comment type="caution">
    <text evidence="2">The sequence shown here is derived from an EMBL/GenBank/DDBJ whole genome shotgun (WGS) entry which is preliminary data.</text>
</comment>
<proteinExistence type="predicted"/>
<evidence type="ECO:0000313" key="2">
    <source>
        <dbReference type="EMBL" id="KAF3109231.1"/>
    </source>
</evidence>
<dbReference type="Pfam" id="PF12937">
    <property type="entry name" value="F-box-like"/>
    <property type="match status" value="1"/>
</dbReference>
<protein>
    <recommendedName>
        <fullName evidence="1">F-box domain-containing protein</fullName>
    </recommendedName>
</protein>
<accession>A0A7C8JR55</accession>
<evidence type="ECO:0000313" key="3">
    <source>
        <dbReference type="Proteomes" id="UP000475325"/>
    </source>
</evidence>
<dbReference type="Gene3D" id="1.20.1280.50">
    <property type="match status" value="1"/>
</dbReference>
<feature type="domain" description="F-box" evidence="1">
    <location>
        <begin position="1"/>
        <end position="50"/>
    </location>
</feature>
<dbReference type="EMBL" id="WIQW01000007">
    <property type="protein sequence ID" value="KAF3109231.1"/>
    <property type="molecule type" value="Genomic_DNA"/>
</dbReference>